<dbReference type="Proteomes" id="UP000436006">
    <property type="component" value="Unassembled WGS sequence"/>
</dbReference>
<evidence type="ECO:0000256" key="2">
    <source>
        <dbReference type="SAM" id="MobiDB-lite"/>
    </source>
</evidence>
<reference evidence="3 4" key="1">
    <citation type="submission" date="2019-12" db="EMBL/GenBank/DDBJ databases">
        <title>Spirosoma sp. HMF4905 genome sequencing and assembly.</title>
        <authorList>
            <person name="Kang H."/>
            <person name="Cha I."/>
            <person name="Kim H."/>
            <person name="Joh K."/>
        </authorList>
    </citation>
    <scope>NUCLEOTIDE SEQUENCE [LARGE SCALE GENOMIC DNA]</scope>
    <source>
        <strain evidence="3 4">HMF4905</strain>
    </source>
</reference>
<dbReference type="PANTHER" id="PTHR45615:SF80">
    <property type="entry name" value="GRIP DOMAIN-CONTAINING PROTEIN"/>
    <property type="match status" value="1"/>
</dbReference>
<dbReference type="AlphaFoldDB" id="A0A7K1SNW7"/>
<name>A0A7K1SNW7_9BACT</name>
<keyword evidence="4" id="KW-1185">Reference proteome</keyword>
<evidence type="ECO:0008006" key="5">
    <source>
        <dbReference type="Google" id="ProtNLM"/>
    </source>
</evidence>
<feature type="coiled-coil region" evidence="1">
    <location>
        <begin position="620"/>
        <end position="647"/>
    </location>
</feature>
<dbReference type="PANTHER" id="PTHR45615">
    <property type="entry name" value="MYOSIN HEAVY CHAIN, NON-MUSCLE"/>
    <property type="match status" value="1"/>
</dbReference>
<dbReference type="EMBL" id="WPIN01000023">
    <property type="protein sequence ID" value="MVM35489.1"/>
    <property type="molecule type" value="Genomic_DNA"/>
</dbReference>
<proteinExistence type="predicted"/>
<evidence type="ECO:0000313" key="3">
    <source>
        <dbReference type="EMBL" id="MVM35489.1"/>
    </source>
</evidence>
<feature type="coiled-coil region" evidence="1">
    <location>
        <begin position="131"/>
        <end position="186"/>
    </location>
</feature>
<protein>
    <recommendedName>
        <fullName evidence="5">Phage tail tape measure protein</fullName>
    </recommendedName>
</protein>
<comment type="caution">
    <text evidence="3">The sequence shown here is derived from an EMBL/GenBank/DDBJ whole genome shotgun (WGS) entry which is preliminary data.</text>
</comment>
<feature type="coiled-coil region" evidence="1">
    <location>
        <begin position="762"/>
        <end position="789"/>
    </location>
</feature>
<feature type="compositionally biased region" description="Basic and acidic residues" evidence="2">
    <location>
        <begin position="63"/>
        <end position="73"/>
    </location>
</feature>
<evidence type="ECO:0000313" key="4">
    <source>
        <dbReference type="Proteomes" id="UP000436006"/>
    </source>
</evidence>
<accession>A0A7K1SNW7</accession>
<evidence type="ECO:0000256" key="1">
    <source>
        <dbReference type="SAM" id="Coils"/>
    </source>
</evidence>
<gene>
    <name evidence="3" type="ORF">GO755_36040</name>
</gene>
<organism evidence="3 4">
    <name type="scientific">Spirosoma arboris</name>
    <dbReference type="NCBI Taxonomy" id="2682092"/>
    <lineage>
        <taxon>Bacteria</taxon>
        <taxon>Pseudomonadati</taxon>
        <taxon>Bacteroidota</taxon>
        <taxon>Cytophagia</taxon>
        <taxon>Cytophagales</taxon>
        <taxon>Cytophagaceae</taxon>
        <taxon>Spirosoma</taxon>
    </lineage>
</organism>
<sequence>MAKRVERQELIDLDGLRQALTETRNDYVSFVGEITKLNRQMQDSILANVNALEMMRKGNASTDDGKKQEEYAKAAKATTDQIRDQRQAVAALSQFNQQLEEVTGGLLARQKQLLDQYAAISGTTAKDVAQKKRLASEIVNLQNQFDKLDKSTRSSVGAAKELSGQYNKLQKELADSRNQLKGLENAFTGTTLEINKNNSSAVALAAKIKVLDAALKKMDADMGNYARTVGNYRSVLEGLATGGITGAISGLSAQTALWGTAFLAVGTAAVSFGKDVLDITAKFEKYNAILAASLGSTEAGAVAFKLIQDFAVKTNFSVDELTDSYIKLANRGLRPGTASLTAIADVANTTGKTFDELVEAINDINNSERWTNIGIKAKTVGDKVQLTFRGVTKTVERTEAGVLGAVEAFGKLPGVVGMTATISGTLDGQLSNLGDNFDKLKTTIGGDLKDGFRNLISLASWLIDVFISIWKGTASIREGFSLMAEAVIDAGKVVWDLIKTLLTTDERLGGTFALLKALAWGVGVAFKLVSSVVITAVGQVQFLAAAFNVLINKVRELANAFGARFTIDPTATLASLDKIQADIARRLRNVWTDDPAKPATAGPTVDTTVKPTKDADAAAKAAEKARKEQLALDKAQFEERKAILAAQYEDGLISEREYLKRKLALTKEEITEEMKLIVGTGKEQQAERIKLNRQRIDAEREYKRNLLKVNLDTSVNSTAGRLTKLDQDKEDGLVSEVDYIGKRRTLTIEGIRDRQQLLAAAGKAESEEYKKLNTEILNAERDYSKARNKLQEESFKKALDATKEAIATDENTIKSGLQKRLTDLETAYDQARSAIELSVAKGQLSQMQGDNLLHDLRMKNIKDVQRAVADAVESEKQRIAARIADLKSQGKTELQIAETLKLEKDALGKAEQEQVEANAKREKDLSEEVARKKIADANKVKEAKQQMESLIWQNASAAVNGYFEVSSAFRQQDLDDLQKKHDAELAAAGDNASQKAAIDEQYNQKARAIKRKQAQADRAQAAFNIGLSTAEAIMKTYAQFGPLGTPLAVAQGILGALQLAVVLSKPLPEFWRGSDDVPESGPAWVGERGFELIETRKGGKPHYRLAAEKQIMYLNQHDRVYTHQESKQLLQANTELAQEVRSAPGGSQYMPPVINAGISEGAMRRVMEETLGNQVIEQTVLSDGELKKYIIEKQKRIDWKNSYFSLPRSKRRG</sequence>
<feature type="region of interest" description="Disordered" evidence="2">
    <location>
        <begin position="58"/>
        <end position="78"/>
    </location>
</feature>
<keyword evidence="1" id="KW-0175">Coiled coil</keyword>
<dbReference type="RefSeq" id="WP_157590288.1">
    <property type="nucleotide sequence ID" value="NZ_WPIN01000023.1"/>
</dbReference>